<keyword evidence="1 3" id="KW-0597">Phosphoprotein</keyword>
<evidence type="ECO:0000256" key="2">
    <source>
        <dbReference type="ARBA" id="ARBA00023125"/>
    </source>
</evidence>
<keyword evidence="7" id="KW-1185">Reference proteome</keyword>
<dbReference type="InterPro" id="IPR036388">
    <property type="entry name" value="WH-like_DNA-bd_sf"/>
</dbReference>
<proteinExistence type="predicted"/>
<dbReference type="EMBL" id="JBBKZU010000002">
    <property type="protein sequence ID" value="MEJ8810686.1"/>
    <property type="molecule type" value="Genomic_DNA"/>
</dbReference>
<dbReference type="PROSITE" id="PS50043">
    <property type="entry name" value="HTH_LUXR_2"/>
    <property type="match status" value="1"/>
</dbReference>
<dbReference type="SUPFAM" id="SSF46894">
    <property type="entry name" value="C-terminal effector domain of the bipartite response regulators"/>
    <property type="match status" value="1"/>
</dbReference>
<comment type="caution">
    <text evidence="6">The sequence shown here is derived from an EMBL/GenBank/DDBJ whole genome shotgun (WGS) entry which is preliminary data.</text>
</comment>
<dbReference type="PANTHER" id="PTHR45566">
    <property type="entry name" value="HTH-TYPE TRANSCRIPTIONAL REGULATOR YHJB-RELATED"/>
    <property type="match status" value="1"/>
</dbReference>
<organism evidence="6 7">
    <name type="scientific">Variovorax ureilyticus</name>
    <dbReference type="NCBI Taxonomy" id="1836198"/>
    <lineage>
        <taxon>Bacteria</taxon>
        <taxon>Pseudomonadati</taxon>
        <taxon>Pseudomonadota</taxon>
        <taxon>Betaproteobacteria</taxon>
        <taxon>Burkholderiales</taxon>
        <taxon>Comamonadaceae</taxon>
        <taxon>Variovorax</taxon>
    </lineage>
</organism>
<dbReference type="SMART" id="SM00448">
    <property type="entry name" value="REC"/>
    <property type="match status" value="1"/>
</dbReference>
<dbReference type="InterPro" id="IPR051015">
    <property type="entry name" value="EvgA-like"/>
</dbReference>
<dbReference type="SUPFAM" id="SSF52172">
    <property type="entry name" value="CheY-like"/>
    <property type="match status" value="1"/>
</dbReference>
<evidence type="ECO:0000259" key="4">
    <source>
        <dbReference type="PROSITE" id="PS50043"/>
    </source>
</evidence>
<name>A0ABU8VB22_9BURK</name>
<dbReference type="SMART" id="SM00421">
    <property type="entry name" value="HTH_LUXR"/>
    <property type="match status" value="1"/>
</dbReference>
<feature type="domain" description="Response regulatory" evidence="5">
    <location>
        <begin position="2"/>
        <end position="118"/>
    </location>
</feature>
<dbReference type="PROSITE" id="PS50110">
    <property type="entry name" value="RESPONSE_REGULATORY"/>
    <property type="match status" value="1"/>
</dbReference>
<dbReference type="RefSeq" id="WP_340356000.1">
    <property type="nucleotide sequence ID" value="NZ_JBBKZU010000002.1"/>
</dbReference>
<dbReference type="CDD" id="cd17535">
    <property type="entry name" value="REC_NarL-like"/>
    <property type="match status" value="1"/>
</dbReference>
<dbReference type="PRINTS" id="PR00038">
    <property type="entry name" value="HTHLUXR"/>
</dbReference>
<evidence type="ECO:0000313" key="7">
    <source>
        <dbReference type="Proteomes" id="UP001365846"/>
    </source>
</evidence>
<feature type="modified residue" description="4-aspartylphosphate" evidence="3">
    <location>
        <position position="53"/>
    </location>
</feature>
<dbReference type="CDD" id="cd06170">
    <property type="entry name" value="LuxR_C_like"/>
    <property type="match status" value="1"/>
</dbReference>
<dbReference type="InterPro" id="IPR058245">
    <property type="entry name" value="NreC/VraR/RcsB-like_REC"/>
</dbReference>
<reference evidence="6 7" key="1">
    <citation type="submission" date="2024-03" db="EMBL/GenBank/DDBJ databases">
        <title>Novel species of the genus Variovorax.</title>
        <authorList>
            <person name="Liu Q."/>
            <person name="Xin Y.-H."/>
        </authorList>
    </citation>
    <scope>NUCLEOTIDE SEQUENCE [LARGE SCALE GENOMIC DNA]</scope>
    <source>
        <strain evidence="6 7">KACC 18899</strain>
    </source>
</reference>
<dbReference type="InterPro" id="IPR001789">
    <property type="entry name" value="Sig_transdc_resp-reg_receiver"/>
</dbReference>
<dbReference type="Proteomes" id="UP001365846">
    <property type="component" value="Unassembled WGS sequence"/>
</dbReference>
<gene>
    <name evidence="6" type="ORF">WKW77_06380</name>
</gene>
<accession>A0ABU8VB22</accession>
<evidence type="ECO:0000256" key="1">
    <source>
        <dbReference type="ARBA" id="ARBA00022553"/>
    </source>
</evidence>
<dbReference type="Gene3D" id="1.10.10.10">
    <property type="entry name" value="Winged helix-like DNA-binding domain superfamily/Winged helix DNA-binding domain"/>
    <property type="match status" value="1"/>
</dbReference>
<dbReference type="Gene3D" id="3.40.50.2300">
    <property type="match status" value="1"/>
</dbReference>
<keyword evidence="2" id="KW-0238">DNA-binding</keyword>
<dbReference type="InterPro" id="IPR011006">
    <property type="entry name" value="CheY-like_superfamily"/>
</dbReference>
<protein>
    <submittedName>
        <fullName evidence="6">Response regulator transcription factor</fullName>
    </submittedName>
</protein>
<dbReference type="PANTHER" id="PTHR45566:SF2">
    <property type="entry name" value="NARL SUBFAMILY"/>
    <property type="match status" value="1"/>
</dbReference>
<evidence type="ECO:0000256" key="3">
    <source>
        <dbReference type="PROSITE-ProRule" id="PRU00169"/>
    </source>
</evidence>
<evidence type="ECO:0000313" key="6">
    <source>
        <dbReference type="EMBL" id="MEJ8810686.1"/>
    </source>
</evidence>
<dbReference type="Pfam" id="PF00196">
    <property type="entry name" value="GerE"/>
    <property type="match status" value="1"/>
</dbReference>
<dbReference type="InterPro" id="IPR000792">
    <property type="entry name" value="Tscrpt_reg_LuxR_C"/>
</dbReference>
<dbReference type="InterPro" id="IPR016032">
    <property type="entry name" value="Sig_transdc_resp-reg_C-effctor"/>
</dbReference>
<feature type="domain" description="HTH luxR-type" evidence="4">
    <location>
        <begin position="146"/>
        <end position="211"/>
    </location>
</feature>
<evidence type="ECO:0000259" key="5">
    <source>
        <dbReference type="PROSITE" id="PS50110"/>
    </source>
</evidence>
<sequence length="215" mass="23501">MRALWIEDHQLVGDSFELLLQLIMPDASLDKARDLDSARRLMETFPYELVLLDWWLGTHDGERSIKVLRDASRDTPIIVVSGDDRDVVMDRALALGAAGYVPKSADPGALLEAVRVALRGGVSRPPRQNGKPGEGALGGVAQPVDVETLYPDLTPRQAEVFRALMRGSSDKQIARELDISDTTVKTHVRAILQIVGVHKRGEAAHEARVRGAGDL</sequence>
<dbReference type="Pfam" id="PF00072">
    <property type="entry name" value="Response_reg"/>
    <property type="match status" value="1"/>
</dbReference>